<proteinExistence type="predicted"/>
<sequence length="57" mass="6247">MNKSHHSVSPFIMLLIPALLAIILSVSNAGKDKNPEKYTVSSYFSVPVLKGVIQSLY</sequence>
<reference evidence="1 2" key="1">
    <citation type="journal article" date="2013" name="Genome Announc.">
        <title>Draft Genome Sequence of Arcticibacter svalbardensis Strain MN12-7T, a Member of the Family Sphingobacteriaceae Isolated from an Arctic Soil Sample.</title>
        <authorList>
            <person name="Shivaji S."/>
            <person name="Ara S."/>
            <person name="Prasad S."/>
            <person name="Manasa B.P."/>
            <person name="Begum Z."/>
            <person name="Singh A."/>
            <person name="Kumar Pinnaka A."/>
        </authorList>
    </citation>
    <scope>NUCLEOTIDE SEQUENCE [LARGE SCALE GENOMIC DNA]</scope>
    <source>
        <strain evidence="1 2">MN12-7</strain>
    </source>
</reference>
<dbReference type="OrthoDB" id="9977618at2"/>
<dbReference type="EMBL" id="AQPN01000078">
    <property type="protein sequence ID" value="EOR94761.1"/>
    <property type="molecule type" value="Genomic_DNA"/>
</dbReference>
<dbReference type="AlphaFoldDB" id="R9GSS8"/>
<protein>
    <submittedName>
        <fullName evidence="1">Uncharacterized protein</fullName>
    </submittedName>
</protein>
<name>R9GSS8_9SPHI</name>
<accession>R9GSS8</accession>
<dbReference type="Proteomes" id="UP000014174">
    <property type="component" value="Unassembled WGS sequence"/>
</dbReference>
<organism evidence="1 2">
    <name type="scientific">Arcticibacter svalbardensis MN12-7</name>
    <dbReference type="NCBI Taxonomy" id="1150600"/>
    <lineage>
        <taxon>Bacteria</taxon>
        <taxon>Pseudomonadati</taxon>
        <taxon>Bacteroidota</taxon>
        <taxon>Sphingobacteriia</taxon>
        <taxon>Sphingobacteriales</taxon>
        <taxon>Sphingobacteriaceae</taxon>
        <taxon>Arcticibacter</taxon>
    </lineage>
</organism>
<gene>
    <name evidence="1" type="ORF">ADIARSV_2135</name>
</gene>
<dbReference type="RefSeq" id="WP_016195369.1">
    <property type="nucleotide sequence ID" value="NZ_AQPN01000078.1"/>
</dbReference>
<evidence type="ECO:0000313" key="2">
    <source>
        <dbReference type="Proteomes" id="UP000014174"/>
    </source>
</evidence>
<comment type="caution">
    <text evidence="1">The sequence shown here is derived from an EMBL/GenBank/DDBJ whole genome shotgun (WGS) entry which is preliminary data.</text>
</comment>
<keyword evidence="2" id="KW-1185">Reference proteome</keyword>
<evidence type="ECO:0000313" key="1">
    <source>
        <dbReference type="EMBL" id="EOR94761.1"/>
    </source>
</evidence>